<dbReference type="PATRIC" id="fig|1229493.5.peg.2567"/>
<protein>
    <submittedName>
        <fullName evidence="2">Chromosomal partitioning protein ParB</fullName>
    </submittedName>
</protein>
<dbReference type="InterPro" id="IPR003115">
    <property type="entry name" value="ParB_N"/>
</dbReference>
<reference evidence="2 3" key="1">
    <citation type="submission" date="2014-07" db="EMBL/GenBank/DDBJ databases">
        <title>Unique and conserved regions in Vibrio harveyi and related species in comparison with the shrimp pathogen Vibrio harveyi CAIM 1792.</title>
        <authorList>
            <person name="Espinoza-Valles I."/>
            <person name="Vora G."/>
            <person name="Leekitcharoenphon P."/>
            <person name="Ussery D."/>
            <person name="Hoj L."/>
            <person name="Gomez-Gil B."/>
        </authorList>
    </citation>
    <scope>NUCLEOTIDE SEQUENCE [LARGE SCALE GENOMIC DNA]</scope>
    <source>
        <strain evidence="3">CAIM 1854 / LMG 25443</strain>
    </source>
</reference>
<feature type="domain" description="ParB-like N-terminal" evidence="1">
    <location>
        <begin position="46"/>
        <end position="110"/>
    </location>
</feature>
<dbReference type="Gene3D" id="3.90.1530.10">
    <property type="entry name" value="Conserved hypothetical protein from pyrococcus furiosus pfu- 392566-001, ParB domain"/>
    <property type="match status" value="1"/>
</dbReference>
<dbReference type="CDD" id="cd16397">
    <property type="entry name" value="IbrB_like"/>
    <property type="match status" value="1"/>
</dbReference>
<dbReference type="EMBL" id="JPRD01000028">
    <property type="protein sequence ID" value="KIF51868.1"/>
    <property type="molecule type" value="Genomic_DNA"/>
</dbReference>
<dbReference type="Pfam" id="PF02195">
    <property type="entry name" value="ParB_N"/>
    <property type="match status" value="1"/>
</dbReference>
<evidence type="ECO:0000259" key="1">
    <source>
        <dbReference type="Pfam" id="PF02195"/>
    </source>
</evidence>
<dbReference type="SUPFAM" id="SSF110849">
    <property type="entry name" value="ParB/Sulfiredoxin"/>
    <property type="match status" value="1"/>
</dbReference>
<dbReference type="InterPro" id="IPR036086">
    <property type="entry name" value="ParB/Sulfiredoxin_sf"/>
</dbReference>
<accession>A0A0C1VPU1</accession>
<organism evidence="2 3">
    <name type="scientific">Vibrio owensii CAIM 1854 = LMG 25443</name>
    <dbReference type="NCBI Taxonomy" id="1229493"/>
    <lineage>
        <taxon>Bacteria</taxon>
        <taxon>Pseudomonadati</taxon>
        <taxon>Pseudomonadota</taxon>
        <taxon>Gammaproteobacteria</taxon>
        <taxon>Vibrionales</taxon>
        <taxon>Vibrionaceae</taxon>
        <taxon>Vibrio</taxon>
    </lineage>
</organism>
<dbReference type="AlphaFoldDB" id="A0A0C1VPU1"/>
<proteinExistence type="predicted"/>
<name>A0A0C1VPU1_9VIBR</name>
<evidence type="ECO:0000313" key="3">
    <source>
        <dbReference type="Proteomes" id="UP000031586"/>
    </source>
</evidence>
<comment type="caution">
    <text evidence="2">The sequence shown here is derived from an EMBL/GenBank/DDBJ whole genome shotgun (WGS) entry which is preliminary data.</text>
</comment>
<evidence type="ECO:0000313" key="2">
    <source>
        <dbReference type="EMBL" id="KIF51868.1"/>
    </source>
</evidence>
<gene>
    <name evidence="2" type="ORF">H735_17080</name>
</gene>
<dbReference type="RefSeq" id="WP_020197328.1">
    <property type="nucleotide sequence ID" value="NZ_BAOH01000112.1"/>
</dbReference>
<sequence>MVNTTQLNSPEQEQSGLSNEEKVSLYNTFTQLVYEISSNLPPVCNVKLLPIAKIKANGYKANTMESAERDLLKRSLLIDGITSPIIVNKIDKGKAFTIIDGVHRFELIQSHPVLQPIPGYAPCVVFDTCLPNCMSSSIRHNSARGITDYEAFADLVINLVQLGWSNERINQEIGMLDGEISKMLQVGDLGEYSRQTSLSAYLE</sequence>
<dbReference type="Proteomes" id="UP000031586">
    <property type="component" value="Unassembled WGS sequence"/>
</dbReference>